<dbReference type="Gene3D" id="3.30.530.20">
    <property type="match status" value="1"/>
</dbReference>
<dbReference type="InterPro" id="IPR050279">
    <property type="entry name" value="Plant_def-hormone_signal"/>
</dbReference>
<dbReference type="SMART" id="SM01037">
    <property type="entry name" value="Bet_v_1"/>
    <property type="match status" value="1"/>
</dbReference>
<feature type="domain" description="Bet v I/Major latex protein" evidence="2">
    <location>
        <begin position="1"/>
        <end position="153"/>
    </location>
</feature>
<name>A0AAD8MZ49_9APIA</name>
<proteinExistence type="inferred from homology"/>
<dbReference type="InterPro" id="IPR000916">
    <property type="entry name" value="Bet_v_I/MLP"/>
</dbReference>
<dbReference type="GO" id="GO:0004864">
    <property type="term" value="F:protein phosphatase inhibitor activity"/>
    <property type="evidence" value="ECO:0007669"/>
    <property type="project" value="InterPro"/>
</dbReference>
<protein>
    <submittedName>
        <fullName evidence="3">Major allergen Pru ar like</fullName>
    </submittedName>
</protein>
<dbReference type="GO" id="GO:0005737">
    <property type="term" value="C:cytoplasm"/>
    <property type="evidence" value="ECO:0007669"/>
    <property type="project" value="TreeGrafter"/>
</dbReference>
<dbReference type="PANTHER" id="PTHR31213">
    <property type="entry name" value="OS08G0374000 PROTEIN-RELATED"/>
    <property type="match status" value="1"/>
</dbReference>
<dbReference type="GO" id="GO:0010427">
    <property type="term" value="F:abscisic acid binding"/>
    <property type="evidence" value="ECO:0007669"/>
    <property type="project" value="InterPro"/>
</dbReference>
<dbReference type="CDD" id="cd07816">
    <property type="entry name" value="Bet_v1-like"/>
    <property type="match status" value="1"/>
</dbReference>
<reference evidence="3" key="1">
    <citation type="submission" date="2023-02" db="EMBL/GenBank/DDBJ databases">
        <title>Genome of toxic invasive species Heracleum sosnowskyi carries increased number of genes despite the absence of recent whole-genome duplications.</title>
        <authorList>
            <person name="Schelkunov M."/>
            <person name="Shtratnikova V."/>
            <person name="Makarenko M."/>
            <person name="Klepikova A."/>
            <person name="Omelchenko D."/>
            <person name="Novikova G."/>
            <person name="Obukhova E."/>
            <person name="Bogdanov V."/>
            <person name="Penin A."/>
            <person name="Logacheva M."/>
        </authorList>
    </citation>
    <scope>NUCLEOTIDE SEQUENCE</scope>
    <source>
        <strain evidence="3">Hsosn_3</strain>
        <tissue evidence="3">Leaf</tissue>
    </source>
</reference>
<reference evidence="3" key="2">
    <citation type="submission" date="2023-05" db="EMBL/GenBank/DDBJ databases">
        <authorList>
            <person name="Schelkunov M.I."/>
        </authorList>
    </citation>
    <scope>NUCLEOTIDE SEQUENCE</scope>
    <source>
        <strain evidence="3">Hsosn_3</strain>
        <tissue evidence="3">Leaf</tissue>
    </source>
</reference>
<accession>A0AAD8MZ49</accession>
<evidence type="ECO:0000256" key="1">
    <source>
        <dbReference type="ARBA" id="ARBA00009744"/>
    </source>
</evidence>
<keyword evidence="4" id="KW-1185">Reference proteome</keyword>
<dbReference type="InterPro" id="IPR023393">
    <property type="entry name" value="START-like_dom_sf"/>
</dbReference>
<comment type="similarity">
    <text evidence="1">Belongs to the BetVI family.</text>
</comment>
<dbReference type="PRINTS" id="PR00634">
    <property type="entry name" value="BETALLERGEN"/>
</dbReference>
<dbReference type="GO" id="GO:0005634">
    <property type="term" value="C:nucleus"/>
    <property type="evidence" value="ECO:0007669"/>
    <property type="project" value="TreeGrafter"/>
</dbReference>
<dbReference type="GO" id="GO:0038023">
    <property type="term" value="F:signaling receptor activity"/>
    <property type="evidence" value="ECO:0007669"/>
    <property type="project" value="InterPro"/>
</dbReference>
<dbReference type="PANTHER" id="PTHR31213:SF55">
    <property type="entry name" value="STRESS-INDUCED PROTEIN SAM22"/>
    <property type="match status" value="1"/>
</dbReference>
<comment type="caution">
    <text evidence="3">The sequence shown here is derived from an EMBL/GenBank/DDBJ whole genome shotgun (WGS) entry which is preliminary data.</text>
</comment>
<dbReference type="AlphaFoldDB" id="A0AAD8MZ49"/>
<sequence>MGALTFTEEVSSTVPAAKLYKGFFLEIDTILPKILPDFIKSIEIEGDGGVGTIKNVTLGAGLKVVSMKQRIDVIDKEALAYSYSVIGGDILLGKLESIVNHFTVTPTDEGCLVKMTTIYNPIGDEVIPEENIKEAGEQSGKLFKAVEAYILANLDAY</sequence>
<evidence type="ECO:0000259" key="2">
    <source>
        <dbReference type="SMART" id="SM01037"/>
    </source>
</evidence>
<dbReference type="EMBL" id="JAUIZM010000004">
    <property type="protein sequence ID" value="KAK1390439.1"/>
    <property type="molecule type" value="Genomic_DNA"/>
</dbReference>
<dbReference type="Proteomes" id="UP001237642">
    <property type="component" value="Unassembled WGS sequence"/>
</dbReference>
<dbReference type="GO" id="GO:0006952">
    <property type="term" value="P:defense response"/>
    <property type="evidence" value="ECO:0007669"/>
    <property type="project" value="InterPro"/>
</dbReference>
<dbReference type="Pfam" id="PF00407">
    <property type="entry name" value="Bet_v_1"/>
    <property type="match status" value="1"/>
</dbReference>
<dbReference type="InterPro" id="IPR024949">
    <property type="entry name" value="Bet_v_I_allergen"/>
</dbReference>
<dbReference type="SUPFAM" id="SSF55961">
    <property type="entry name" value="Bet v1-like"/>
    <property type="match status" value="1"/>
</dbReference>
<gene>
    <name evidence="3" type="ORF">POM88_018617</name>
</gene>
<evidence type="ECO:0000313" key="4">
    <source>
        <dbReference type="Proteomes" id="UP001237642"/>
    </source>
</evidence>
<dbReference type="GO" id="GO:0009738">
    <property type="term" value="P:abscisic acid-activated signaling pathway"/>
    <property type="evidence" value="ECO:0007669"/>
    <property type="project" value="InterPro"/>
</dbReference>
<dbReference type="FunFam" id="3.30.530.20:FF:000007">
    <property type="entry name" value="Major pollen allergen Bet v 1-A"/>
    <property type="match status" value="1"/>
</dbReference>
<organism evidence="3 4">
    <name type="scientific">Heracleum sosnowskyi</name>
    <dbReference type="NCBI Taxonomy" id="360622"/>
    <lineage>
        <taxon>Eukaryota</taxon>
        <taxon>Viridiplantae</taxon>
        <taxon>Streptophyta</taxon>
        <taxon>Embryophyta</taxon>
        <taxon>Tracheophyta</taxon>
        <taxon>Spermatophyta</taxon>
        <taxon>Magnoliopsida</taxon>
        <taxon>eudicotyledons</taxon>
        <taxon>Gunneridae</taxon>
        <taxon>Pentapetalae</taxon>
        <taxon>asterids</taxon>
        <taxon>campanulids</taxon>
        <taxon>Apiales</taxon>
        <taxon>Apiaceae</taxon>
        <taxon>Apioideae</taxon>
        <taxon>apioid superclade</taxon>
        <taxon>Tordylieae</taxon>
        <taxon>Tordyliinae</taxon>
        <taxon>Heracleum</taxon>
    </lineage>
</organism>
<evidence type="ECO:0000313" key="3">
    <source>
        <dbReference type="EMBL" id="KAK1390439.1"/>
    </source>
</evidence>